<dbReference type="PANTHER" id="PTHR11188:SF176">
    <property type="entry name" value="ARRESTIN DOMAIN-CONTAINING PROTEIN 1"/>
    <property type="match status" value="1"/>
</dbReference>
<feature type="domain" description="Arrestin C-terminal-like" evidence="2">
    <location>
        <begin position="168"/>
        <end position="285"/>
    </location>
</feature>
<dbReference type="EMBL" id="CAJHNH020006301">
    <property type="protein sequence ID" value="CAG5133557.1"/>
    <property type="molecule type" value="Genomic_DNA"/>
</dbReference>
<dbReference type="GO" id="GO:0015031">
    <property type="term" value="P:protein transport"/>
    <property type="evidence" value="ECO:0007669"/>
    <property type="project" value="TreeGrafter"/>
</dbReference>
<dbReference type="GO" id="GO:0005737">
    <property type="term" value="C:cytoplasm"/>
    <property type="evidence" value="ECO:0007669"/>
    <property type="project" value="TreeGrafter"/>
</dbReference>
<sequence length="356" mass="40036">MSALEELKIVLQHDIDEQYQYQPGEIIRGNIVIKLSRPTAVRTVTLKVCGEGNVSWKTDDGDVFQAQESYVDAAKTIVDTANQDPLSLPRGTHQFSFDYLLPENIPSSYIGKYGNVTYTMRVTVNGVNSIDTSISSEPFLVLRESPLPGKVNQPIMLATQKRLWASCTFAKLHINVSLDRQGGVPGEDIFINAELKNFSRRAVTAMQAALIMKSTYRAKNNSIDFRQIGRRWTFARLTLPPYIPESKLERCDIIELDYFFQFKVELSGGSDVTLEAPLLIGSKPQGLEIPADEKLGLKINRQWTIQTEYNDGWGVEIVPEMRPEDAVIANPLFQHNLALQKGVKVYPDEVIENTKL</sequence>
<proteinExistence type="inferred from homology"/>
<dbReference type="AlphaFoldDB" id="A0A8S3ZVB6"/>
<organism evidence="3 4">
    <name type="scientific">Candidula unifasciata</name>
    <dbReference type="NCBI Taxonomy" id="100452"/>
    <lineage>
        <taxon>Eukaryota</taxon>
        <taxon>Metazoa</taxon>
        <taxon>Spiralia</taxon>
        <taxon>Lophotrochozoa</taxon>
        <taxon>Mollusca</taxon>
        <taxon>Gastropoda</taxon>
        <taxon>Heterobranchia</taxon>
        <taxon>Euthyneura</taxon>
        <taxon>Panpulmonata</taxon>
        <taxon>Eupulmonata</taxon>
        <taxon>Stylommatophora</taxon>
        <taxon>Helicina</taxon>
        <taxon>Helicoidea</taxon>
        <taxon>Geomitridae</taxon>
        <taxon>Candidula</taxon>
    </lineage>
</organism>
<dbReference type="InterPro" id="IPR014752">
    <property type="entry name" value="Arrestin-like_C"/>
</dbReference>
<protein>
    <recommendedName>
        <fullName evidence="2">Arrestin C-terminal-like domain-containing protein</fullName>
    </recommendedName>
</protein>
<dbReference type="SUPFAM" id="SSF81296">
    <property type="entry name" value="E set domains"/>
    <property type="match status" value="2"/>
</dbReference>
<dbReference type="Pfam" id="PF02752">
    <property type="entry name" value="Arrestin_C"/>
    <property type="match status" value="1"/>
</dbReference>
<dbReference type="InterPro" id="IPR011021">
    <property type="entry name" value="Arrestin-like_N"/>
</dbReference>
<dbReference type="SMART" id="SM01017">
    <property type="entry name" value="Arrestin_C"/>
    <property type="match status" value="1"/>
</dbReference>
<dbReference type="OrthoDB" id="2333384at2759"/>
<reference evidence="3" key="1">
    <citation type="submission" date="2021-04" db="EMBL/GenBank/DDBJ databases">
        <authorList>
            <consortium name="Molecular Ecology Group"/>
        </authorList>
    </citation>
    <scope>NUCLEOTIDE SEQUENCE</scope>
</reference>
<comment type="similarity">
    <text evidence="1">Belongs to the arrestin family.</text>
</comment>
<evidence type="ECO:0000259" key="2">
    <source>
        <dbReference type="SMART" id="SM01017"/>
    </source>
</evidence>
<evidence type="ECO:0000313" key="3">
    <source>
        <dbReference type="EMBL" id="CAG5133557.1"/>
    </source>
</evidence>
<dbReference type="Proteomes" id="UP000678393">
    <property type="component" value="Unassembled WGS sequence"/>
</dbReference>
<evidence type="ECO:0000313" key="4">
    <source>
        <dbReference type="Proteomes" id="UP000678393"/>
    </source>
</evidence>
<dbReference type="InterPro" id="IPR011022">
    <property type="entry name" value="Arrestin_C-like"/>
</dbReference>
<evidence type="ECO:0000256" key="1">
    <source>
        <dbReference type="ARBA" id="ARBA00005298"/>
    </source>
</evidence>
<comment type="caution">
    <text evidence="3">The sequence shown here is derived from an EMBL/GenBank/DDBJ whole genome shotgun (WGS) entry which is preliminary data.</text>
</comment>
<dbReference type="Gene3D" id="2.60.40.640">
    <property type="match status" value="2"/>
</dbReference>
<dbReference type="InterPro" id="IPR014756">
    <property type="entry name" value="Ig_E-set"/>
</dbReference>
<accession>A0A8S3ZVB6</accession>
<dbReference type="Pfam" id="PF00339">
    <property type="entry name" value="Arrestin_N"/>
    <property type="match status" value="1"/>
</dbReference>
<name>A0A8S3ZVB6_9EUPU</name>
<keyword evidence="4" id="KW-1185">Reference proteome</keyword>
<dbReference type="InterPro" id="IPR050357">
    <property type="entry name" value="Arrestin_domain-protein"/>
</dbReference>
<dbReference type="PANTHER" id="PTHR11188">
    <property type="entry name" value="ARRESTIN DOMAIN CONTAINING PROTEIN"/>
    <property type="match status" value="1"/>
</dbReference>
<gene>
    <name evidence="3" type="ORF">CUNI_LOCUS19115</name>
</gene>